<evidence type="ECO:0000256" key="10">
    <source>
        <dbReference type="ARBA" id="ARBA00023163"/>
    </source>
</evidence>
<dbReference type="Proteomes" id="UP000094291">
    <property type="component" value="Unassembled WGS sequence"/>
</dbReference>
<name>A0A1E2V717_9GAMM</name>
<evidence type="ECO:0000256" key="5">
    <source>
        <dbReference type="ARBA" id="ARBA00022491"/>
    </source>
</evidence>
<evidence type="ECO:0000256" key="2">
    <source>
        <dbReference type="ARBA" id="ARBA00009437"/>
    </source>
</evidence>
<keyword evidence="4" id="KW-0963">Cytoplasm</keyword>
<dbReference type="Gene3D" id="3.40.190.10">
    <property type="entry name" value="Periplasmic binding protein-like II"/>
    <property type="match status" value="1"/>
</dbReference>
<dbReference type="AlphaFoldDB" id="A0A1E2V717"/>
<evidence type="ECO:0000313" key="13">
    <source>
        <dbReference type="EMBL" id="ODC02808.1"/>
    </source>
</evidence>
<dbReference type="Pfam" id="PF00126">
    <property type="entry name" value="HTH_1"/>
    <property type="match status" value="1"/>
</dbReference>
<evidence type="ECO:0000256" key="1">
    <source>
        <dbReference type="ARBA" id="ARBA00004496"/>
    </source>
</evidence>
<protein>
    <recommendedName>
        <fullName evidence="3">HTH-type transcriptional regulator MetR</fullName>
    </recommendedName>
</protein>
<comment type="subcellular location">
    <subcellularLocation>
        <location evidence="1">Cytoplasm</location>
    </subcellularLocation>
</comment>
<dbReference type="PROSITE" id="PS50931">
    <property type="entry name" value="HTH_LYSR"/>
    <property type="match status" value="1"/>
</dbReference>
<evidence type="ECO:0000256" key="7">
    <source>
        <dbReference type="ARBA" id="ARBA00023015"/>
    </source>
</evidence>
<keyword evidence="10" id="KW-0804">Transcription</keyword>
<evidence type="ECO:0000256" key="3">
    <source>
        <dbReference type="ARBA" id="ARBA00019365"/>
    </source>
</evidence>
<comment type="similarity">
    <text evidence="2">Belongs to the LysR transcriptional regulatory family.</text>
</comment>
<keyword evidence="5" id="KW-0678">Repressor</keyword>
<dbReference type="GO" id="GO:0005737">
    <property type="term" value="C:cytoplasm"/>
    <property type="evidence" value="ECO:0007669"/>
    <property type="project" value="UniProtKB-SubCell"/>
</dbReference>
<dbReference type="CDD" id="cd08441">
    <property type="entry name" value="PBP2_MetR"/>
    <property type="match status" value="1"/>
</dbReference>
<feature type="domain" description="HTH lysR-type" evidence="12">
    <location>
        <begin position="6"/>
        <end position="59"/>
    </location>
</feature>
<dbReference type="InterPro" id="IPR037406">
    <property type="entry name" value="MetR_PBP2"/>
</dbReference>
<dbReference type="SUPFAM" id="SSF46785">
    <property type="entry name" value="Winged helix' DNA-binding domain"/>
    <property type="match status" value="1"/>
</dbReference>
<keyword evidence="8" id="KW-0238">DNA-binding</keyword>
<keyword evidence="11" id="KW-0486">Methionine biosynthesis</keyword>
<gene>
    <name evidence="13" type="ORF">BFW38_03835</name>
</gene>
<dbReference type="InterPro" id="IPR000847">
    <property type="entry name" value="LysR_HTH_N"/>
</dbReference>
<evidence type="ECO:0000256" key="9">
    <source>
        <dbReference type="ARBA" id="ARBA00023159"/>
    </source>
</evidence>
<evidence type="ECO:0000256" key="8">
    <source>
        <dbReference type="ARBA" id="ARBA00023125"/>
    </source>
</evidence>
<keyword evidence="6" id="KW-0028">Amino-acid biosynthesis</keyword>
<evidence type="ECO:0000259" key="12">
    <source>
        <dbReference type="PROSITE" id="PS50931"/>
    </source>
</evidence>
<evidence type="ECO:0000313" key="14">
    <source>
        <dbReference type="Proteomes" id="UP000094291"/>
    </source>
</evidence>
<dbReference type="RefSeq" id="WP_068997203.1">
    <property type="nucleotide sequence ID" value="NZ_MDTQ01000001.1"/>
</dbReference>
<dbReference type="InterPro" id="IPR036390">
    <property type="entry name" value="WH_DNA-bd_sf"/>
</dbReference>
<sequence>MIDRMHLRIMREIERQGSLTAAAQALHLTQPALSHTMKKLEAQLGAPLWVKEGRHLSLTQAGIYLQREASRLLPQLERVDQVLHEFALGEKGTMGIGMECHPCYQWLLTVVAPFLKRWPGVDVDVKQQFQFGGLAALFNHEIDVLVTPDPVRREGIVFEPVFPYEQVLVVHQASPLAQCDYVTPEQLLDQTLYTYPVATDRLDIFQHFLLPAYCTPKRHKTLEDTEMLLQMVVAHRGVATLPQWLVERYAETLPISPVRLGAKGIHKHIHLGIRTASAEDRHIQTLIETARTV</sequence>
<comment type="caution">
    <text evidence="13">The sequence shown here is derived from an EMBL/GenBank/DDBJ whole genome shotgun (WGS) entry which is preliminary data.</text>
</comment>
<dbReference type="Pfam" id="PF03466">
    <property type="entry name" value="LysR_substrate"/>
    <property type="match status" value="1"/>
</dbReference>
<dbReference type="EMBL" id="MDTQ01000001">
    <property type="protein sequence ID" value="ODC02808.1"/>
    <property type="molecule type" value="Genomic_DNA"/>
</dbReference>
<dbReference type="Gene3D" id="1.10.10.10">
    <property type="entry name" value="Winged helix-like DNA-binding domain superfamily/Winged helix DNA-binding domain"/>
    <property type="match status" value="1"/>
</dbReference>
<dbReference type="STRING" id="197479.BFW38_03835"/>
<dbReference type="GO" id="GO:0003700">
    <property type="term" value="F:DNA-binding transcription factor activity"/>
    <property type="evidence" value="ECO:0007669"/>
    <property type="project" value="InterPro"/>
</dbReference>
<dbReference type="InterPro" id="IPR036388">
    <property type="entry name" value="WH-like_DNA-bd_sf"/>
</dbReference>
<dbReference type="GO" id="GO:0000976">
    <property type="term" value="F:transcription cis-regulatory region binding"/>
    <property type="evidence" value="ECO:0007669"/>
    <property type="project" value="TreeGrafter"/>
</dbReference>
<dbReference type="InterPro" id="IPR005119">
    <property type="entry name" value="LysR_subst-bd"/>
</dbReference>
<evidence type="ECO:0000256" key="4">
    <source>
        <dbReference type="ARBA" id="ARBA00022490"/>
    </source>
</evidence>
<organism evidence="13 14">
    <name type="scientific">Terasakiispira papahanaumokuakeensis</name>
    <dbReference type="NCBI Taxonomy" id="197479"/>
    <lineage>
        <taxon>Bacteria</taxon>
        <taxon>Pseudomonadati</taxon>
        <taxon>Pseudomonadota</taxon>
        <taxon>Gammaproteobacteria</taxon>
        <taxon>Oceanospirillales</taxon>
        <taxon>Terasakiispira</taxon>
    </lineage>
</organism>
<dbReference type="PRINTS" id="PR00039">
    <property type="entry name" value="HTHLYSR"/>
</dbReference>
<dbReference type="OrthoDB" id="155872at2"/>
<keyword evidence="7" id="KW-0805">Transcription regulation</keyword>
<dbReference type="GO" id="GO:0009086">
    <property type="term" value="P:methionine biosynthetic process"/>
    <property type="evidence" value="ECO:0007669"/>
    <property type="project" value="UniProtKB-KW"/>
</dbReference>
<accession>A0A1E2V717</accession>
<dbReference type="SUPFAM" id="SSF53850">
    <property type="entry name" value="Periplasmic binding protein-like II"/>
    <property type="match status" value="1"/>
</dbReference>
<evidence type="ECO:0000256" key="11">
    <source>
        <dbReference type="ARBA" id="ARBA00023167"/>
    </source>
</evidence>
<dbReference type="PANTHER" id="PTHR30126">
    <property type="entry name" value="HTH-TYPE TRANSCRIPTIONAL REGULATOR"/>
    <property type="match status" value="1"/>
</dbReference>
<proteinExistence type="inferred from homology"/>
<keyword evidence="9" id="KW-0010">Activator</keyword>
<reference evidence="13 14" key="1">
    <citation type="submission" date="2016-08" db="EMBL/GenBank/DDBJ databases">
        <authorList>
            <person name="Seilhamer J.J."/>
        </authorList>
    </citation>
    <scope>NUCLEOTIDE SEQUENCE [LARGE SCALE GENOMIC DNA]</scope>
    <source>
        <strain evidence="13 14">PH27A</strain>
    </source>
</reference>
<evidence type="ECO:0000256" key="6">
    <source>
        <dbReference type="ARBA" id="ARBA00022605"/>
    </source>
</evidence>
<keyword evidence="14" id="KW-1185">Reference proteome</keyword>
<dbReference type="PANTHER" id="PTHR30126:SF25">
    <property type="entry name" value="HTH-TYPE TRANSCRIPTIONAL REGULATOR METR"/>
    <property type="match status" value="1"/>
</dbReference>